<dbReference type="Proteomes" id="UP000830395">
    <property type="component" value="Chromosome 19"/>
</dbReference>
<gene>
    <name evidence="1" type="ORF">PDJAM_G00094620</name>
</gene>
<comment type="caution">
    <text evidence="1">The sequence shown here is derived from an EMBL/GenBank/DDBJ whole genome shotgun (WGS) entry which is preliminary data.</text>
</comment>
<sequence length="72" mass="8158">MDNKIFGVLLGRWKRKNISSNRTGSIIEGSSPSNVKGFHHIFPRRYVYHVSTTACSSHVPSSNTETFKFTDK</sequence>
<organism evidence="1 2">
    <name type="scientific">Pangasius djambal</name>
    <dbReference type="NCBI Taxonomy" id="1691987"/>
    <lineage>
        <taxon>Eukaryota</taxon>
        <taxon>Metazoa</taxon>
        <taxon>Chordata</taxon>
        <taxon>Craniata</taxon>
        <taxon>Vertebrata</taxon>
        <taxon>Euteleostomi</taxon>
        <taxon>Actinopterygii</taxon>
        <taxon>Neopterygii</taxon>
        <taxon>Teleostei</taxon>
        <taxon>Ostariophysi</taxon>
        <taxon>Siluriformes</taxon>
        <taxon>Pangasiidae</taxon>
        <taxon>Pangasius</taxon>
    </lineage>
</organism>
<evidence type="ECO:0000313" key="2">
    <source>
        <dbReference type="Proteomes" id="UP000830395"/>
    </source>
</evidence>
<proteinExistence type="predicted"/>
<reference evidence="1" key="1">
    <citation type="submission" date="2020-02" db="EMBL/GenBank/DDBJ databases">
        <title>Genome sequencing of the panga catfish, Pangasius djambal.</title>
        <authorList>
            <person name="Wen M."/>
            <person name="Zahm M."/>
            <person name="Roques C."/>
            <person name="Cabau C."/>
            <person name="Klopp C."/>
            <person name="Donnadieu C."/>
            <person name="Jouanno E."/>
            <person name="Avarre J.-C."/>
            <person name="Campet M."/>
            <person name="Ha T."/>
            <person name="Dugue R."/>
            <person name="Lampietro C."/>
            <person name="Louis A."/>
            <person name="Herpin A."/>
            <person name="Echchiki A."/>
            <person name="Berthelot C."/>
            <person name="Parey E."/>
            <person name="Roest-Crollius H."/>
            <person name="Braasch I."/>
            <person name="Postlethwait J.H."/>
            <person name="Bobe J."/>
            <person name="Montfort J."/>
            <person name="Bouchez O."/>
            <person name="Begum T."/>
            <person name="Schartl M."/>
            <person name="Gustiano R."/>
            <person name="Guiguen Y."/>
        </authorList>
    </citation>
    <scope>NUCLEOTIDE SEQUENCE</scope>
    <source>
        <strain evidence="1">Pdj_M5554</strain>
    </source>
</reference>
<accession>A0ACC5Z5V8</accession>
<name>A0ACC5Z5V8_9TELE</name>
<protein>
    <submittedName>
        <fullName evidence="1">Uncharacterized protein</fullName>
    </submittedName>
</protein>
<dbReference type="EMBL" id="CM040993">
    <property type="protein sequence ID" value="MCJ8743488.1"/>
    <property type="molecule type" value="Genomic_DNA"/>
</dbReference>
<keyword evidence="2" id="KW-1185">Reference proteome</keyword>
<evidence type="ECO:0000313" key="1">
    <source>
        <dbReference type="EMBL" id="MCJ8743488.1"/>
    </source>
</evidence>